<keyword evidence="3" id="KW-1185">Reference proteome</keyword>
<evidence type="ECO:0000313" key="3">
    <source>
        <dbReference type="Proteomes" id="UP001211065"/>
    </source>
</evidence>
<organism evidence="2 3">
    <name type="scientific">Clydaea vesicula</name>
    <dbReference type="NCBI Taxonomy" id="447962"/>
    <lineage>
        <taxon>Eukaryota</taxon>
        <taxon>Fungi</taxon>
        <taxon>Fungi incertae sedis</taxon>
        <taxon>Chytridiomycota</taxon>
        <taxon>Chytridiomycota incertae sedis</taxon>
        <taxon>Chytridiomycetes</taxon>
        <taxon>Lobulomycetales</taxon>
        <taxon>Lobulomycetaceae</taxon>
        <taxon>Clydaea</taxon>
    </lineage>
</organism>
<dbReference type="Proteomes" id="UP001211065">
    <property type="component" value="Unassembled WGS sequence"/>
</dbReference>
<dbReference type="EMBL" id="JADGJW010000034">
    <property type="protein sequence ID" value="KAJ3226528.1"/>
    <property type="molecule type" value="Genomic_DNA"/>
</dbReference>
<keyword evidence="1" id="KW-0472">Membrane</keyword>
<protein>
    <submittedName>
        <fullName evidence="2">Uncharacterized protein</fullName>
    </submittedName>
</protein>
<proteinExistence type="predicted"/>
<name>A0AAD5U6S4_9FUNG</name>
<sequence>MDLILNLIEWNSLKPFSILTNKHECFKDFKLNFSENPEEVYIFRVEEYLYPNDLRLNASTIGNSNIKLTLIEDGNLTLSQILNIHEDDDYARIHLLLYLDMNYNNVAITGNKMEDTFSNVSNWDVERAINNDLLRSKSLNSSIISGINRNNTKLYEKSLGSIYKVKSNSSIGTKIFNSRYETYNSRKSFKDLELHKNFNLVEYNTDHAIITQEVPMEQKLYDLSLTDIYRSRSNGSNFTSLVDRNGNFNTSDIYSQVFGNLPANNEKNINASLLLPVINKDTSVAVKREVTKDNFKSSSSEFQIENERRFFINDKAFHFTQHIKEDDLVTEVLSDLESFNSLGRRFTNKKFCVENRIAEVEENSENHSAVLDNSILEVLKNDHINPKKILISQQIIPLQSSSVAVKKKSLKPTENSKNKKNKIIDASYSNEVKLEIPGNGMSSDLKEWEKKKNRSNRILGIVFLLTFFITLFALGGYFIAVFTK</sequence>
<accession>A0AAD5U6S4</accession>
<dbReference type="AlphaFoldDB" id="A0AAD5U6S4"/>
<feature type="transmembrane region" description="Helical" evidence="1">
    <location>
        <begin position="458"/>
        <end position="482"/>
    </location>
</feature>
<gene>
    <name evidence="2" type="ORF">HK099_004704</name>
</gene>
<keyword evidence="1" id="KW-0812">Transmembrane</keyword>
<evidence type="ECO:0000313" key="2">
    <source>
        <dbReference type="EMBL" id="KAJ3226528.1"/>
    </source>
</evidence>
<keyword evidence="1" id="KW-1133">Transmembrane helix</keyword>
<comment type="caution">
    <text evidence="2">The sequence shown here is derived from an EMBL/GenBank/DDBJ whole genome shotgun (WGS) entry which is preliminary data.</text>
</comment>
<reference evidence="2" key="1">
    <citation type="submission" date="2020-05" db="EMBL/GenBank/DDBJ databases">
        <title>Phylogenomic resolution of chytrid fungi.</title>
        <authorList>
            <person name="Stajich J.E."/>
            <person name="Amses K."/>
            <person name="Simmons R."/>
            <person name="Seto K."/>
            <person name="Myers J."/>
            <person name="Bonds A."/>
            <person name="Quandt C.A."/>
            <person name="Barry K."/>
            <person name="Liu P."/>
            <person name="Grigoriev I."/>
            <person name="Longcore J.E."/>
            <person name="James T.Y."/>
        </authorList>
    </citation>
    <scope>NUCLEOTIDE SEQUENCE</scope>
    <source>
        <strain evidence="2">JEL0476</strain>
    </source>
</reference>
<evidence type="ECO:0000256" key="1">
    <source>
        <dbReference type="SAM" id="Phobius"/>
    </source>
</evidence>